<feature type="non-terminal residue" evidence="1">
    <location>
        <position position="44"/>
    </location>
</feature>
<evidence type="ECO:0000313" key="1">
    <source>
        <dbReference type="EMBL" id="GAI46064.1"/>
    </source>
</evidence>
<evidence type="ECO:0008006" key="2">
    <source>
        <dbReference type="Google" id="ProtNLM"/>
    </source>
</evidence>
<dbReference type="Gene3D" id="3.40.50.1970">
    <property type="match status" value="1"/>
</dbReference>
<proteinExistence type="predicted"/>
<accession>X1QS28</accession>
<protein>
    <recommendedName>
        <fullName evidence="2">Alcohol dehydrogenase iron-type/glycerol dehydrogenase GldA domain-containing protein</fullName>
    </recommendedName>
</protein>
<dbReference type="EMBL" id="BARV01026994">
    <property type="protein sequence ID" value="GAI46064.1"/>
    <property type="molecule type" value="Genomic_DNA"/>
</dbReference>
<comment type="caution">
    <text evidence="1">The sequence shown here is derived from an EMBL/GenBank/DDBJ whole genome shotgun (WGS) entry which is preliminary data.</text>
</comment>
<sequence length="44" mass="4987">MRFHIPTRIFFGSGMISRLKEIVGEDFKDASLFLVTDKGIREAG</sequence>
<gene>
    <name evidence="1" type="ORF">S06H3_43505</name>
</gene>
<name>X1QS28_9ZZZZ</name>
<dbReference type="SUPFAM" id="SSF56796">
    <property type="entry name" value="Dehydroquinate synthase-like"/>
    <property type="match status" value="1"/>
</dbReference>
<organism evidence="1">
    <name type="scientific">marine sediment metagenome</name>
    <dbReference type="NCBI Taxonomy" id="412755"/>
    <lineage>
        <taxon>unclassified sequences</taxon>
        <taxon>metagenomes</taxon>
        <taxon>ecological metagenomes</taxon>
    </lineage>
</organism>
<dbReference type="AlphaFoldDB" id="X1QS28"/>
<reference evidence="1" key="1">
    <citation type="journal article" date="2014" name="Front. Microbiol.">
        <title>High frequency of phylogenetically diverse reductive dehalogenase-homologous genes in deep subseafloor sedimentary metagenomes.</title>
        <authorList>
            <person name="Kawai M."/>
            <person name="Futagami T."/>
            <person name="Toyoda A."/>
            <person name="Takaki Y."/>
            <person name="Nishi S."/>
            <person name="Hori S."/>
            <person name="Arai W."/>
            <person name="Tsubouchi T."/>
            <person name="Morono Y."/>
            <person name="Uchiyama I."/>
            <person name="Ito T."/>
            <person name="Fujiyama A."/>
            <person name="Inagaki F."/>
            <person name="Takami H."/>
        </authorList>
    </citation>
    <scope>NUCLEOTIDE SEQUENCE</scope>
    <source>
        <strain evidence="1">Expedition CK06-06</strain>
    </source>
</reference>